<sequence length="377" mass="43162">MNTSNDIQEQLKRFLQFLQQDPSNLNLLLSISNSYRLLNDFAAAQQYLNQAKLIDANACLVLQGILALNQQHFQQAKEALIQALHFEDSAIVRYSLAVCHYSLHETVESINILRPLLKSGEPTYNVEFLMAQLAHQQDNLDEAIKILKKLLETYGPIEQTLTLLAQLYFDNEEEKLAENTAHQVLIINPDNYEAQVILLLLDLTHEKIAVSKIKKLMVREPNDSRLWFALGTAYFHSLKWQQAEKAHLKATELDPDFYNNWISFGWCQLFLEQLEKAENCYQQAIAIYESGAEGWGGLGLVRALQGKFEEAGNFIAKAKKLDANCLLTDIAELFYLQHRNPEKVGMHFKQSFPTLAEQLNKAMAIVLEKMKENKNLH</sequence>
<dbReference type="GO" id="GO:0016192">
    <property type="term" value="P:vesicle-mediated transport"/>
    <property type="evidence" value="ECO:0007669"/>
    <property type="project" value="UniProtKB-ARBA"/>
</dbReference>
<evidence type="ECO:0000313" key="7">
    <source>
        <dbReference type="EMBL" id="KTD35752.1"/>
    </source>
</evidence>
<dbReference type="InterPro" id="IPR015374">
    <property type="entry name" value="ChAPs"/>
</dbReference>
<dbReference type="SMART" id="SM00028">
    <property type="entry name" value="TPR"/>
    <property type="match status" value="6"/>
</dbReference>
<dbReference type="InterPro" id="IPR019734">
    <property type="entry name" value="TPR_rpt"/>
</dbReference>
<keyword evidence="3" id="KW-0498">Mitosis</keyword>
<dbReference type="AlphaFoldDB" id="A0A0W0WTW5"/>
<dbReference type="EMBL" id="LNYO01000013">
    <property type="protein sequence ID" value="KTD35752.1"/>
    <property type="molecule type" value="Genomic_DNA"/>
</dbReference>
<dbReference type="STRING" id="45070.Lnau_0736"/>
<dbReference type="GO" id="GO:0012505">
    <property type="term" value="C:endomembrane system"/>
    <property type="evidence" value="ECO:0007669"/>
    <property type="project" value="UniProtKB-ARBA"/>
</dbReference>
<evidence type="ECO:0000256" key="6">
    <source>
        <dbReference type="PROSITE-ProRule" id="PRU00339"/>
    </source>
</evidence>
<dbReference type="GO" id="GO:0031145">
    <property type="term" value="P:anaphase-promoting complex-dependent catabolic process"/>
    <property type="evidence" value="ECO:0007669"/>
    <property type="project" value="TreeGrafter"/>
</dbReference>
<dbReference type="SUPFAM" id="SSF81901">
    <property type="entry name" value="HCP-like"/>
    <property type="match status" value="1"/>
</dbReference>
<keyword evidence="6" id="KW-0802">TPR repeat</keyword>
<keyword evidence="8" id="KW-1185">Reference proteome</keyword>
<dbReference type="InterPro" id="IPR011990">
    <property type="entry name" value="TPR-like_helical_dom_sf"/>
</dbReference>
<evidence type="ECO:0000256" key="2">
    <source>
        <dbReference type="ARBA" id="ARBA00022737"/>
    </source>
</evidence>
<dbReference type="RefSeq" id="WP_162263175.1">
    <property type="nucleotide sequence ID" value="NZ_CAAAIF010000001.1"/>
</dbReference>
<reference evidence="7 8" key="1">
    <citation type="submission" date="2015-11" db="EMBL/GenBank/DDBJ databases">
        <title>Genomic analysis of 38 Legionella species identifies large and diverse effector repertoires.</title>
        <authorList>
            <person name="Burstein D."/>
            <person name="Amaro F."/>
            <person name="Zusman T."/>
            <person name="Lifshitz Z."/>
            <person name="Cohen O."/>
            <person name="Gilbert J.A."/>
            <person name="Pupko T."/>
            <person name="Shuman H.A."/>
            <person name="Segal G."/>
        </authorList>
    </citation>
    <scope>NUCLEOTIDE SEQUENCE [LARGE SCALE GENOMIC DNA]</scope>
    <source>
        <strain evidence="7 8">ATCC 49506</strain>
    </source>
</reference>
<dbReference type="Pfam" id="PF13432">
    <property type="entry name" value="TPR_16"/>
    <property type="match status" value="2"/>
</dbReference>
<keyword evidence="1" id="KW-0132">Cell division</keyword>
<keyword evidence="2" id="KW-0677">Repeat</keyword>
<evidence type="ECO:0000256" key="4">
    <source>
        <dbReference type="ARBA" id="ARBA00022786"/>
    </source>
</evidence>
<name>A0A0W0WTW5_9GAMM</name>
<dbReference type="Pfam" id="PF13181">
    <property type="entry name" value="TPR_8"/>
    <property type="match status" value="1"/>
</dbReference>
<evidence type="ECO:0000256" key="3">
    <source>
        <dbReference type="ARBA" id="ARBA00022776"/>
    </source>
</evidence>
<evidence type="ECO:0000256" key="5">
    <source>
        <dbReference type="ARBA" id="ARBA00023306"/>
    </source>
</evidence>
<dbReference type="GO" id="GO:0016567">
    <property type="term" value="P:protein ubiquitination"/>
    <property type="evidence" value="ECO:0007669"/>
    <property type="project" value="TreeGrafter"/>
</dbReference>
<dbReference type="SUPFAM" id="SSF48452">
    <property type="entry name" value="TPR-like"/>
    <property type="match status" value="1"/>
</dbReference>
<keyword evidence="4" id="KW-0833">Ubl conjugation pathway</keyword>
<dbReference type="Proteomes" id="UP000054725">
    <property type="component" value="Unassembled WGS sequence"/>
</dbReference>
<dbReference type="GO" id="GO:0032991">
    <property type="term" value="C:protein-containing complex"/>
    <property type="evidence" value="ECO:0007669"/>
    <property type="project" value="UniProtKB-ARBA"/>
</dbReference>
<dbReference type="Gene3D" id="1.25.40.10">
    <property type="entry name" value="Tetratricopeptide repeat domain"/>
    <property type="match status" value="2"/>
</dbReference>
<dbReference type="GO" id="GO:0051301">
    <property type="term" value="P:cell division"/>
    <property type="evidence" value="ECO:0007669"/>
    <property type="project" value="UniProtKB-KW"/>
</dbReference>
<gene>
    <name evidence="7" type="ORF">Lnau_0736</name>
</gene>
<organism evidence="7 8">
    <name type="scientific">Legionella nautarum</name>
    <dbReference type="NCBI Taxonomy" id="45070"/>
    <lineage>
        <taxon>Bacteria</taxon>
        <taxon>Pseudomonadati</taxon>
        <taxon>Pseudomonadota</taxon>
        <taxon>Gammaproteobacteria</taxon>
        <taxon>Legionellales</taxon>
        <taxon>Legionellaceae</taxon>
        <taxon>Legionella</taxon>
    </lineage>
</organism>
<accession>A0A0W0WTW5</accession>
<dbReference type="PROSITE" id="PS50005">
    <property type="entry name" value="TPR"/>
    <property type="match status" value="1"/>
</dbReference>
<evidence type="ECO:0000256" key="1">
    <source>
        <dbReference type="ARBA" id="ARBA00022618"/>
    </source>
</evidence>
<feature type="repeat" description="TPR" evidence="6">
    <location>
        <begin position="224"/>
        <end position="257"/>
    </location>
</feature>
<keyword evidence="5" id="KW-0131">Cell cycle</keyword>
<comment type="caution">
    <text evidence="7">The sequence shown here is derived from an EMBL/GenBank/DDBJ whole genome shotgun (WGS) entry which is preliminary data.</text>
</comment>
<proteinExistence type="predicted"/>
<evidence type="ECO:0000313" key="8">
    <source>
        <dbReference type="Proteomes" id="UP000054725"/>
    </source>
</evidence>
<dbReference type="PANTHER" id="PTHR12558">
    <property type="entry name" value="CELL DIVISION CYCLE 16,23,27"/>
    <property type="match status" value="1"/>
</dbReference>
<dbReference type="PATRIC" id="fig|45070.6.peg.783"/>
<dbReference type="PANTHER" id="PTHR12558:SF9">
    <property type="entry name" value="CELL DIVISION CYCLE PROTEIN 16 HOMOLOG"/>
    <property type="match status" value="1"/>
</dbReference>
<dbReference type="GO" id="GO:0005737">
    <property type="term" value="C:cytoplasm"/>
    <property type="evidence" value="ECO:0007669"/>
    <property type="project" value="UniProtKB-ARBA"/>
</dbReference>
<protein>
    <submittedName>
        <fullName evidence="7">Tetratricopeptide repeat protein</fullName>
    </submittedName>
</protein>
<dbReference type="Pfam" id="PF09295">
    <property type="entry name" value="ChAPs"/>
    <property type="match status" value="1"/>
</dbReference>